<dbReference type="EMBL" id="NOUV01000001">
    <property type="protein sequence ID" value="PDX88232.1"/>
    <property type="molecule type" value="Genomic_DNA"/>
</dbReference>
<protein>
    <recommendedName>
        <fullName evidence="4">Type II toxin-antitoxin system RelE/ParE family toxin</fullName>
    </recommendedName>
</protein>
<comment type="caution">
    <text evidence="2">The sequence shown here is derived from an EMBL/GenBank/DDBJ whole genome shotgun (WGS) entry which is preliminary data.</text>
</comment>
<proteinExistence type="predicted"/>
<dbReference type="InterPro" id="IPR007712">
    <property type="entry name" value="RelE/ParE_toxin"/>
</dbReference>
<dbReference type="Gene3D" id="3.30.2310.20">
    <property type="entry name" value="RelE-like"/>
    <property type="match status" value="1"/>
</dbReference>
<reference evidence="2 3" key="1">
    <citation type="journal article" date="2017" name="Front. Microbiol.">
        <title>New Insights into the Diversity of the Genus Faecalibacterium.</title>
        <authorList>
            <person name="Benevides L."/>
            <person name="Burman S."/>
            <person name="Martin R."/>
            <person name="Robert V."/>
            <person name="Thomas M."/>
            <person name="Miquel S."/>
            <person name="Chain F."/>
            <person name="Sokol H."/>
            <person name="Bermudez-Humaran L.G."/>
            <person name="Morrison M."/>
            <person name="Langella P."/>
            <person name="Azevedo V.A."/>
            <person name="Chatel J.M."/>
            <person name="Soares S."/>
        </authorList>
    </citation>
    <scope>NUCLEOTIDE SEQUENCE [LARGE SCALE GENOMIC DNA]</scope>
    <source>
        <strain evidence="2 3">AHMP21</strain>
    </source>
</reference>
<keyword evidence="1" id="KW-1277">Toxin-antitoxin system</keyword>
<evidence type="ECO:0000256" key="1">
    <source>
        <dbReference type="ARBA" id="ARBA00022649"/>
    </source>
</evidence>
<dbReference type="AlphaFoldDB" id="A0A2A7BAC6"/>
<organism evidence="2 3">
    <name type="scientific">Faecalibacterium prausnitzii</name>
    <dbReference type="NCBI Taxonomy" id="853"/>
    <lineage>
        <taxon>Bacteria</taxon>
        <taxon>Bacillati</taxon>
        <taxon>Bacillota</taxon>
        <taxon>Clostridia</taxon>
        <taxon>Eubacteriales</taxon>
        <taxon>Oscillospiraceae</taxon>
        <taxon>Faecalibacterium</taxon>
    </lineage>
</organism>
<gene>
    <name evidence="2" type="ORF">CHR60_00305</name>
</gene>
<evidence type="ECO:0000313" key="2">
    <source>
        <dbReference type="EMBL" id="PDX88232.1"/>
    </source>
</evidence>
<sequence length="111" mass="12922">MEEYTVALTPQAEQQLRAIVHHIAHELLEPETADALLTALEQAMASLSLLPQRAPLVEEEPWHSQNIRKLLCRNFLTYFWPDPDSHRVQVLAVIYGRRDQLNQLRNLKMKL</sequence>
<dbReference type="OrthoDB" id="361440at2"/>
<dbReference type="Pfam" id="PF05016">
    <property type="entry name" value="ParE_toxin"/>
    <property type="match status" value="1"/>
</dbReference>
<dbReference type="InterPro" id="IPR035093">
    <property type="entry name" value="RelE/ParE_toxin_dom_sf"/>
</dbReference>
<dbReference type="RefSeq" id="WP_097791203.1">
    <property type="nucleotide sequence ID" value="NZ_NOUV01000001.1"/>
</dbReference>
<evidence type="ECO:0008006" key="4">
    <source>
        <dbReference type="Google" id="ProtNLM"/>
    </source>
</evidence>
<name>A0A2A7BAC6_9FIRM</name>
<accession>A0A2A7BAC6</accession>
<evidence type="ECO:0000313" key="3">
    <source>
        <dbReference type="Proteomes" id="UP000220904"/>
    </source>
</evidence>
<dbReference type="Proteomes" id="UP000220904">
    <property type="component" value="Unassembled WGS sequence"/>
</dbReference>